<feature type="compositionally biased region" description="Basic and acidic residues" evidence="1">
    <location>
        <begin position="507"/>
        <end position="532"/>
    </location>
</feature>
<accession>C0QIL2</accession>
<dbReference type="EMBL" id="CP001087">
    <property type="protein sequence ID" value="ACN17956.1"/>
    <property type="molecule type" value="Genomic_DNA"/>
</dbReference>
<dbReference type="Proteomes" id="UP000000442">
    <property type="component" value="Chromosome"/>
</dbReference>
<dbReference type="PANTHER" id="PTHR30595">
    <property type="entry name" value="GLPR-RELATED TRANSCRIPTIONAL REPRESSOR"/>
    <property type="match status" value="1"/>
</dbReference>
<reference evidence="3 4" key="1">
    <citation type="journal article" date="2009" name="Environ. Microbiol.">
        <title>Genome sequence of Desulfobacterium autotrophicum HRM2, a marine sulfate reducer oxidizing organic carbon completely to carbon dioxide.</title>
        <authorList>
            <person name="Strittmatter A.W."/>
            <person name="Liesegang H."/>
            <person name="Rabus R."/>
            <person name="Decker I."/>
            <person name="Amann J."/>
            <person name="Andres S."/>
            <person name="Henne A."/>
            <person name="Fricke W.F."/>
            <person name="Martinez-Arias R."/>
            <person name="Bartels D."/>
            <person name="Goesmann A."/>
            <person name="Krause L."/>
            <person name="Puehler A."/>
            <person name="Klenk H.P."/>
            <person name="Richter M."/>
            <person name="Schuler M."/>
            <person name="Gloeckner F.O."/>
            <person name="Meyerdierks A."/>
            <person name="Gottschalk G."/>
            <person name="Amann R."/>
        </authorList>
    </citation>
    <scope>NUCLEOTIDE SEQUENCE [LARGE SCALE GENOMIC DNA]</scope>
    <source>
        <strain evidence="4">ATCC 43914 / DSM 3382 / HRM2</strain>
    </source>
</reference>
<dbReference type="Gene3D" id="3.30.565.60">
    <property type="match status" value="1"/>
</dbReference>
<dbReference type="AlphaFoldDB" id="C0QIL2"/>
<proteinExistence type="predicted"/>
<name>C0QIL2_DESAH</name>
<feature type="region of interest" description="Disordered" evidence="1">
    <location>
        <begin position="494"/>
        <end position="556"/>
    </location>
</feature>
<dbReference type="Pfam" id="PF13749">
    <property type="entry name" value="HATPase_c_4"/>
    <property type="match status" value="1"/>
</dbReference>
<dbReference type="OrthoDB" id="9789524at2"/>
<evidence type="ECO:0000259" key="2">
    <source>
        <dbReference type="Pfam" id="PF04326"/>
    </source>
</evidence>
<dbReference type="STRING" id="177437.HRM2_49080"/>
<dbReference type="SUPFAM" id="SSF46785">
    <property type="entry name" value="Winged helix' DNA-binding domain"/>
    <property type="match status" value="1"/>
</dbReference>
<evidence type="ECO:0000313" key="3">
    <source>
        <dbReference type="EMBL" id="ACN17956.1"/>
    </source>
</evidence>
<dbReference type="RefSeq" id="WP_015906663.1">
    <property type="nucleotide sequence ID" value="NC_012108.1"/>
</dbReference>
<organism evidence="3 4">
    <name type="scientific">Desulforapulum autotrophicum (strain ATCC 43914 / DSM 3382 / VKM B-1955 / HRM2)</name>
    <name type="common">Desulfobacterium autotrophicum</name>
    <dbReference type="NCBI Taxonomy" id="177437"/>
    <lineage>
        <taxon>Bacteria</taxon>
        <taxon>Pseudomonadati</taxon>
        <taxon>Thermodesulfobacteriota</taxon>
        <taxon>Desulfobacteria</taxon>
        <taxon>Desulfobacterales</taxon>
        <taxon>Desulfobacteraceae</taxon>
        <taxon>Desulforapulum</taxon>
    </lineage>
</organism>
<dbReference type="Gene3D" id="3.30.950.30">
    <property type="entry name" value="Schlafen, AAA domain"/>
    <property type="match status" value="1"/>
</dbReference>
<dbReference type="HOGENOM" id="CLU_024970_0_0_7"/>
<feature type="domain" description="Schlafen AlbA-2" evidence="2">
    <location>
        <begin position="28"/>
        <end position="140"/>
    </location>
</feature>
<dbReference type="PANTHER" id="PTHR30595:SF6">
    <property type="entry name" value="SCHLAFEN ALBA-2 DOMAIN-CONTAINING PROTEIN"/>
    <property type="match status" value="1"/>
</dbReference>
<gene>
    <name evidence="3" type="ordered locus">HRM2_49080</name>
</gene>
<evidence type="ECO:0000256" key="1">
    <source>
        <dbReference type="SAM" id="MobiDB-lite"/>
    </source>
</evidence>
<evidence type="ECO:0000313" key="4">
    <source>
        <dbReference type="Proteomes" id="UP000000442"/>
    </source>
</evidence>
<dbReference type="eggNOG" id="COG2865">
    <property type="taxonomic scope" value="Bacteria"/>
</dbReference>
<keyword evidence="4" id="KW-1185">Reference proteome</keyword>
<dbReference type="KEGG" id="dat:HRM2_49080"/>
<dbReference type="InterPro" id="IPR036390">
    <property type="entry name" value="WH_DNA-bd_sf"/>
</dbReference>
<protein>
    <recommendedName>
        <fullName evidence="2">Schlafen AlbA-2 domain-containing protein</fullName>
    </recommendedName>
</protein>
<sequence>MTLDLDTLREGWDFEAKLATGRDGTGELPKSLWETYSAMANTHGGLILLGVKERADGSFEVKGLSNVEKVERDLWNCLANREKVSCDLLTRDRVEHHEIEGKTLLLLRIPRADRRQRPVYINNNPLRGTYVRTHEGDRHATEESIRRMFSDASERPPDSEILKHFSLNDLELDSLAAFRNLFKSNLPGHPFMAGDDREMLRQLGGWAMDRSTGDEGLTLAGLLMFGRQRSILDHFPYFHLDYRHLPSTDISNAPRWLDRVTLDGLWAGNLFEFYRKVIPKLRDGLQIPFKMGPDLFRRDETPQHEALREATVNTLIHADYQGRGGIRIFRLPHGFEFHNPGRLRLPAEQVRSGGKSDCRNPSLQQMFQMIGAGEKAGSGFPKILQAWREQDWRAPALEENTEQEEVCLRLTTISLFPPEVTIEMERRFPQKMHLLDENGRLAIATAILEGSVTNDRLQELTDQHPRDLTFLLKTLVKKGFLTVKEKRRWSSYTLAPEGTHRGRSSLPHKDGSLPHKDGSLPHKDDSSQHKAAETSQGEDVLPPEAPAIDTDATLPDIVREIRNRQRSTPDKMEEAILILCENRYVMPQELADMLNRKMKTLKNHLSKLVSQGKLVLRFPDQPTHPAQAYQAAVTADKGENHGS</sequence>
<dbReference type="Pfam" id="PF04326">
    <property type="entry name" value="SLFN_AlbA_2"/>
    <property type="match status" value="1"/>
</dbReference>
<dbReference type="InterPro" id="IPR038461">
    <property type="entry name" value="Schlafen_AlbA_2_dom_sf"/>
</dbReference>
<dbReference type="InterPro" id="IPR007421">
    <property type="entry name" value="Schlafen_AlbA_2_dom"/>
</dbReference>
<dbReference type="InterPro" id="IPR038475">
    <property type="entry name" value="RecG_C_sf"/>
</dbReference>